<proteinExistence type="predicted"/>
<dbReference type="InterPro" id="IPR052164">
    <property type="entry name" value="Anthracycline_SecMetBiosynth"/>
</dbReference>
<dbReference type="SUPFAM" id="SSF54593">
    <property type="entry name" value="Glyoxalase/Bleomycin resistance protein/Dihydroxybiphenyl dioxygenase"/>
    <property type="match status" value="1"/>
</dbReference>
<dbReference type="InterPro" id="IPR037523">
    <property type="entry name" value="VOC_core"/>
</dbReference>
<evidence type="ECO:0000259" key="1">
    <source>
        <dbReference type="PROSITE" id="PS51819"/>
    </source>
</evidence>
<gene>
    <name evidence="2" type="ORF">OSH00_00055</name>
</gene>
<dbReference type="EMBL" id="JAPKMY010000001">
    <property type="protein sequence ID" value="MCX5466142.1"/>
    <property type="molecule type" value="Genomic_DNA"/>
</dbReference>
<organism evidence="2 3">
    <name type="scientific">Acinetobacter nematophilus</name>
    <dbReference type="NCBI Taxonomy" id="2994642"/>
    <lineage>
        <taxon>Bacteria</taxon>
        <taxon>Pseudomonadati</taxon>
        <taxon>Pseudomonadota</taxon>
        <taxon>Gammaproteobacteria</taxon>
        <taxon>Moraxellales</taxon>
        <taxon>Moraxellaceae</taxon>
        <taxon>Acinetobacter</taxon>
    </lineage>
</organism>
<dbReference type="PROSITE" id="PS51819">
    <property type="entry name" value="VOC"/>
    <property type="match status" value="1"/>
</dbReference>
<dbReference type="Gene3D" id="3.10.180.10">
    <property type="entry name" value="2,3-Dihydroxybiphenyl 1,2-Dioxygenase, domain 1"/>
    <property type="match status" value="1"/>
</dbReference>
<dbReference type="CDD" id="cd07247">
    <property type="entry name" value="SgaA_N_like"/>
    <property type="match status" value="1"/>
</dbReference>
<comment type="caution">
    <text evidence="2">The sequence shown here is derived from an EMBL/GenBank/DDBJ whole genome shotgun (WGS) entry which is preliminary data.</text>
</comment>
<dbReference type="Proteomes" id="UP001146019">
    <property type="component" value="Unassembled WGS sequence"/>
</dbReference>
<dbReference type="Pfam" id="PF00903">
    <property type="entry name" value="Glyoxalase"/>
    <property type="match status" value="1"/>
</dbReference>
<dbReference type="AlphaFoldDB" id="A0A9X3DRQ1"/>
<evidence type="ECO:0000313" key="2">
    <source>
        <dbReference type="EMBL" id="MCX5466142.1"/>
    </source>
</evidence>
<dbReference type="RefSeq" id="WP_266128715.1">
    <property type="nucleotide sequence ID" value="NZ_JAPKMY010000001.1"/>
</dbReference>
<evidence type="ECO:0000313" key="3">
    <source>
        <dbReference type="Proteomes" id="UP001146019"/>
    </source>
</evidence>
<dbReference type="PANTHER" id="PTHR33993">
    <property type="entry name" value="GLYOXALASE-RELATED"/>
    <property type="match status" value="1"/>
</dbReference>
<keyword evidence="3" id="KW-1185">Reference proteome</keyword>
<dbReference type="PANTHER" id="PTHR33993:SF1">
    <property type="entry name" value="GLYOXALASE FAMILY PROTEIN"/>
    <property type="match status" value="1"/>
</dbReference>
<sequence>MNQPSDEYKIAINYIEFNVKDIQQSKTFYQSLGWTFTDFGPAYCEFDSGAIKGGFAQADHVHSAGGALIVLYTEQLEHSLQCVKDAGGTIVQEIFSFPGGRRFHFKDLDDYELAIWSH</sequence>
<name>A0A9X3DRQ1_9GAMM</name>
<dbReference type="InterPro" id="IPR029068">
    <property type="entry name" value="Glyas_Bleomycin-R_OHBP_Dase"/>
</dbReference>
<feature type="domain" description="VOC" evidence="1">
    <location>
        <begin position="11"/>
        <end position="118"/>
    </location>
</feature>
<dbReference type="InterPro" id="IPR004360">
    <property type="entry name" value="Glyas_Fos-R_dOase_dom"/>
</dbReference>
<protein>
    <submittedName>
        <fullName evidence="2">VOC family protein</fullName>
    </submittedName>
</protein>
<accession>A0A9X3DRQ1</accession>
<reference evidence="2" key="1">
    <citation type="submission" date="2022-11" db="EMBL/GenBank/DDBJ databases">
        <title>Biodiversity and phylogenetic relationships of bacteria.</title>
        <authorList>
            <person name="Machado R.A.R."/>
            <person name="Bhat A."/>
            <person name="Loulou A."/>
            <person name="Kallel S."/>
        </authorList>
    </citation>
    <scope>NUCLEOTIDE SEQUENCE</scope>
    <source>
        <strain evidence="2">A-IN1</strain>
    </source>
</reference>